<dbReference type="EMBL" id="UGHH01000002">
    <property type="protein sequence ID" value="STO65159.1"/>
    <property type="molecule type" value="Genomic_DNA"/>
</dbReference>
<protein>
    <submittedName>
        <fullName evidence="1">Uncharacterized protein</fullName>
    </submittedName>
</protein>
<proteinExistence type="predicted"/>
<name>A0A377I4A0_HAEPH</name>
<sequence>MKYPTRRASVAIALLEHPNGISGREIDVKYFLNCGRNEVNHFIHEGVNILKSGEKAIEGAILPSIKLQTAKTL</sequence>
<dbReference type="Proteomes" id="UP000254867">
    <property type="component" value="Unassembled WGS sequence"/>
</dbReference>
<evidence type="ECO:0000313" key="2">
    <source>
        <dbReference type="Proteomes" id="UP000254867"/>
    </source>
</evidence>
<evidence type="ECO:0000313" key="1">
    <source>
        <dbReference type="EMBL" id="STO65159.1"/>
    </source>
</evidence>
<reference evidence="1 2" key="1">
    <citation type="submission" date="2018-06" db="EMBL/GenBank/DDBJ databases">
        <authorList>
            <consortium name="Pathogen Informatics"/>
            <person name="Doyle S."/>
        </authorList>
    </citation>
    <scope>NUCLEOTIDE SEQUENCE [LARGE SCALE GENOMIC DNA]</scope>
    <source>
        <strain evidence="1 2">NCTC10794</strain>
    </source>
</reference>
<dbReference type="AlphaFoldDB" id="A0A377I4A0"/>
<accession>A0A377I4A0</accession>
<gene>
    <name evidence="1" type="ORF">NCTC10794_02249</name>
</gene>
<dbReference type="RefSeq" id="WP_258790394.1">
    <property type="nucleotide sequence ID" value="NZ_UGHH01000002.1"/>
</dbReference>
<organism evidence="1 2">
    <name type="scientific">Haemophilus parahaemolyticus</name>
    <dbReference type="NCBI Taxonomy" id="735"/>
    <lineage>
        <taxon>Bacteria</taxon>
        <taxon>Pseudomonadati</taxon>
        <taxon>Pseudomonadota</taxon>
        <taxon>Gammaproteobacteria</taxon>
        <taxon>Pasteurellales</taxon>
        <taxon>Pasteurellaceae</taxon>
        <taxon>Haemophilus</taxon>
    </lineage>
</organism>